<dbReference type="RefSeq" id="WP_007018389.1">
    <property type="nucleotide sequence ID" value="NZ_CH724116.1"/>
</dbReference>
<keyword evidence="2" id="KW-1185">Reference proteome</keyword>
<dbReference type="PROSITE" id="PS51257">
    <property type="entry name" value="PROKAR_LIPOPROTEIN"/>
    <property type="match status" value="1"/>
</dbReference>
<proteinExistence type="predicted"/>
<dbReference type="HOGENOM" id="CLU_2104213_0_0_6"/>
<name>Q1N226_9GAMM</name>
<dbReference type="Proteomes" id="UP000004263">
    <property type="component" value="Unassembled WGS sequence"/>
</dbReference>
<dbReference type="AlphaFoldDB" id="Q1N226"/>
<gene>
    <name evidence="1" type="ORF">RED65_15903</name>
</gene>
<protein>
    <recommendedName>
        <fullName evidence="3">Lipoprotein</fullName>
    </recommendedName>
</protein>
<evidence type="ECO:0008006" key="3">
    <source>
        <dbReference type="Google" id="ProtNLM"/>
    </source>
</evidence>
<accession>Q1N226</accession>
<reference evidence="1 2" key="1">
    <citation type="submission" date="2006-03" db="EMBL/GenBank/DDBJ databases">
        <authorList>
            <person name="Pinhassi J."/>
            <person name="Pedros-Alio C."/>
            <person name="Ferriera S."/>
            <person name="Johnson J."/>
            <person name="Kravitz S."/>
            <person name="Halpern A."/>
            <person name="Remington K."/>
            <person name="Beeson K."/>
            <person name="Tran B."/>
            <person name="Rogers Y.-H."/>
            <person name="Friedman R."/>
            <person name="Venter J.C."/>
        </authorList>
    </citation>
    <scope>NUCLEOTIDE SEQUENCE [LARGE SCALE GENOMIC DNA]</scope>
    <source>
        <strain evidence="1 2">RED65</strain>
    </source>
</reference>
<comment type="caution">
    <text evidence="1">The sequence shown here is derived from an EMBL/GenBank/DDBJ whole genome shotgun (WGS) entry which is preliminary data.</text>
</comment>
<evidence type="ECO:0000313" key="1">
    <source>
        <dbReference type="EMBL" id="EAT12338.1"/>
    </source>
</evidence>
<organism evidence="1 2">
    <name type="scientific">Bermanella marisrubri</name>
    <dbReference type="NCBI Taxonomy" id="207949"/>
    <lineage>
        <taxon>Bacteria</taxon>
        <taxon>Pseudomonadati</taxon>
        <taxon>Pseudomonadota</taxon>
        <taxon>Gammaproteobacteria</taxon>
        <taxon>Oceanospirillales</taxon>
        <taxon>Oceanospirillaceae</taxon>
        <taxon>Bermanella</taxon>
    </lineage>
</organism>
<sequence length="115" mass="13029">MKHISFLVAVLLIGCSSSWSEGPYEVYLIDGVKSLGFNVGDGAFIGRIDEPKSINANEKYISVYACPEQSCAYYYIDREKDHKFADATEFVFGPYTRESFIDIQKKLVLPEINEQ</sequence>
<dbReference type="EMBL" id="AAQH01000008">
    <property type="protein sequence ID" value="EAT12338.1"/>
    <property type="molecule type" value="Genomic_DNA"/>
</dbReference>
<evidence type="ECO:0000313" key="2">
    <source>
        <dbReference type="Proteomes" id="UP000004263"/>
    </source>
</evidence>